<organism evidence="2 3">
    <name type="scientific">Nocardioides aestuarii</name>
    <dbReference type="NCBI Taxonomy" id="252231"/>
    <lineage>
        <taxon>Bacteria</taxon>
        <taxon>Bacillati</taxon>
        <taxon>Actinomycetota</taxon>
        <taxon>Actinomycetes</taxon>
        <taxon>Propionibacteriales</taxon>
        <taxon>Nocardioidaceae</taxon>
        <taxon>Nocardioides</taxon>
    </lineage>
</organism>
<comment type="caution">
    <text evidence="2">The sequence shown here is derived from an EMBL/GenBank/DDBJ whole genome shotgun (WGS) entry which is preliminary data.</text>
</comment>
<feature type="region of interest" description="Disordered" evidence="1">
    <location>
        <begin position="1"/>
        <end position="20"/>
    </location>
</feature>
<keyword evidence="3" id="KW-1185">Reference proteome</keyword>
<protein>
    <submittedName>
        <fullName evidence="2">Uncharacterized protein</fullName>
    </submittedName>
</protein>
<dbReference type="Proteomes" id="UP001597351">
    <property type="component" value="Unassembled WGS sequence"/>
</dbReference>
<gene>
    <name evidence="2" type="ORF">ACFSDE_07660</name>
</gene>
<evidence type="ECO:0000313" key="3">
    <source>
        <dbReference type="Proteomes" id="UP001597351"/>
    </source>
</evidence>
<sequence>MTITTRHRTAARRRRAKTRATLAARHELPTSRYTAPFEALTQMRIR</sequence>
<evidence type="ECO:0000313" key="2">
    <source>
        <dbReference type="EMBL" id="MFD1946662.1"/>
    </source>
</evidence>
<reference evidence="3" key="1">
    <citation type="journal article" date="2019" name="Int. J. Syst. Evol. Microbiol.">
        <title>The Global Catalogue of Microorganisms (GCM) 10K type strain sequencing project: providing services to taxonomists for standard genome sequencing and annotation.</title>
        <authorList>
            <consortium name="The Broad Institute Genomics Platform"/>
            <consortium name="The Broad Institute Genome Sequencing Center for Infectious Disease"/>
            <person name="Wu L."/>
            <person name="Ma J."/>
        </authorList>
    </citation>
    <scope>NUCLEOTIDE SEQUENCE [LARGE SCALE GENOMIC DNA]</scope>
    <source>
        <strain evidence="3">CGMCC 1.12477</strain>
    </source>
</reference>
<dbReference type="RefSeq" id="WP_343917022.1">
    <property type="nucleotide sequence ID" value="NZ_BAAAJT010000002.1"/>
</dbReference>
<dbReference type="EMBL" id="JBHUGD010000003">
    <property type="protein sequence ID" value="MFD1946662.1"/>
    <property type="molecule type" value="Genomic_DNA"/>
</dbReference>
<evidence type="ECO:0000256" key="1">
    <source>
        <dbReference type="SAM" id="MobiDB-lite"/>
    </source>
</evidence>
<proteinExistence type="predicted"/>
<name>A0ABW4TLN8_9ACTN</name>
<accession>A0ABW4TLN8</accession>
<feature type="compositionally biased region" description="Basic residues" evidence="1">
    <location>
        <begin position="1"/>
        <end position="18"/>
    </location>
</feature>